<dbReference type="InterPro" id="IPR013103">
    <property type="entry name" value="RVT_2"/>
</dbReference>
<feature type="region of interest" description="Disordered" evidence="2">
    <location>
        <begin position="1"/>
        <end position="26"/>
    </location>
</feature>
<keyword evidence="1" id="KW-0175">Coiled coil</keyword>
<dbReference type="InterPro" id="IPR043502">
    <property type="entry name" value="DNA/RNA_pol_sf"/>
</dbReference>
<dbReference type="Proteomes" id="UP001604336">
    <property type="component" value="Unassembled WGS sequence"/>
</dbReference>
<dbReference type="AlphaFoldDB" id="A0ABD1PQS6"/>
<sequence length="405" mass="45886">MNITWSEDDEKDFDEDEDEDDKTTADQVTSLTVNLTSRTDSVQNLIADEQEKNLSTQVMIEFLENDKAEIDSQNNILTNILKEKDDQIANLLDELKVSKERIKQLTIGASCLSETLSYGRTPNVKEGEGLLMNLEGVDFDETFAPVARLESIRLLLSVACQMRLKKALYGLKQAPRAWYERLTMFLLEQGYKRGGANKMLFIKYFKTGLIVAQIYVDDIVFGSSLEIKSKEFATLMQNEFEMSMVGELNFFLGLKIKQVGSEIFISQAKYAKNLVKKFGLEQTKSVRTLMATSLKISRDDQGKEVDSNFYRSMIGSLLYLTASRPDISFSVGVCARYQSKPKESHLMAVKRIIRYINCTSNFGLWYTNDTNSHLAGYIDADWTGNMDDRKSTSGGCFYIGNNIIS</sequence>
<dbReference type="PANTHER" id="PTHR11439">
    <property type="entry name" value="GAG-POL-RELATED RETROTRANSPOSON"/>
    <property type="match status" value="1"/>
</dbReference>
<dbReference type="EMBL" id="JBFOLK010000013">
    <property type="protein sequence ID" value="KAL2466263.1"/>
    <property type="molecule type" value="Genomic_DNA"/>
</dbReference>
<feature type="compositionally biased region" description="Acidic residues" evidence="2">
    <location>
        <begin position="1"/>
        <end position="21"/>
    </location>
</feature>
<feature type="domain" description="Reverse transcriptase Ty1/copia-type" evidence="3">
    <location>
        <begin position="162"/>
        <end position="289"/>
    </location>
</feature>
<accession>A0ABD1PQS6</accession>
<evidence type="ECO:0000256" key="2">
    <source>
        <dbReference type="SAM" id="MobiDB-lite"/>
    </source>
</evidence>
<gene>
    <name evidence="4" type="ORF">Adt_42114</name>
</gene>
<evidence type="ECO:0000256" key="1">
    <source>
        <dbReference type="SAM" id="Coils"/>
    </source>
</evidence>
<reference evidence="5" key="1">
    <citation type="submission" date="2024-07" db="EMBL/GenBank/DDBJ databases">
        <title>Two chromosome-level genome assemblies of Korean endemic species Abeliophyllum distichum and Forsythia ovata (Oleaceae).</title>
        <authorList>
            <person name="Jang H."/>
        </authorList>
    </citation>
    <scope>NUCLEOTIDE SEQUENCE [LARGE SCALE GENOMIC DNA]</scope>
</reference>
<keyword evidence="5" id="KW-1185">Reference proteome</keyword>
<name>A0ABD1PQS6_9LAMI</name>
<organism evidence="4 5">
    <name type="scientific">Abeliophyllum distichum</name>
    <dbReference type="NCBI Taxonomy" id="126358"/>
    <lineage>
        <taxon>Eukaryota</taxon>
        <taxon>Viridiplantae</taxon>
        <taxon>Streptophyta</taxon>
        <taxon>Embryophyta</taxon>
        <taxon>Tracheophyta</taxon>
        <taxon>Spermatophyta</taxon>
        <taxon>Magnoliopsida</taxon>
        <taxon>eudicotyledons</taxon>
        <taxon>Gunneridae</taxon>
        <taxon>Pentapetalae</taxon>
        <taxon>asterids</taxon>
        <taxon>lamiids</taxon>
        <taxon>Lamiales</taxon>
        <taxon>Oleaceae</taxon>
        <taxon>Forsythieae</taxon>
        <taxon>Abeliophyllum</taxon>
    </lineage>
</organism>
<evidence type="ECO:0000259" key="3">
    <source>
        <dbReference type="Pfam" id="PF07727"/>
    </source>
</evidence>
<dbReference type="Pfam" id="PF07727">
    <property type="entry name" value="RVT_2"/>
    <property type="match status" value="1"/>
</dbReference>
<evidence type="ECO:0000313" key="5">
    <source>
        <dbReference type="Proteomes" id="UP001604336"/>
    </source>
</evidence>
<comment type="caution">
    <text evidence="4">The sequence shown here is derived from an EMBL/GenBank/DDBJ whole genome shotgun (WGS) entry which is preliminary data.</text>
</comment>
<feature type="coiled-coil region" evidence="1">
    <location>
        <begin position="74"/>
        <end position="101"/>
    </location>
</feature>
<dbReference type="PANTHER" id="PTHR11439:SF486">
    <property type="entry name" value="RLK (RECEPTOR-LIKE KINASE) PROTEIN, PUTATIVE-RELATED"/>
    <property type="match status" value="1"/>
</dbReference>
<evidence type="ECO:0000313" key="4">
    <source>
        <dbReference type="EMBL" id="KAL2466263.1"/>
    </source>
</evidence>
<proteinExistence type="predicted"/>
<dbReference type="SUPFAM" id="SSF56672">
    <property type="entry name" value="DNA/RNA polymerases"/>
    <property type="match status" value="1"/>
</dbReference>
<protein>
    <submittedName>
        <fullName evidence="4">Cysteine-rich RLK (RECEPTOR-like protein kinase) 8</fullName>
    </submittedName>
</protein>